<dbReference type="OrthoDB" id="1676884at2"/>
<reference evidence="2" key="1">
    <citation type="submission" date="2016-03" db="EMBL/GenBank/DDBJ databases">
        <authorList>
            <person name="Heylen K."/>
            <person name="De Vos P."/>
            <person name="Vekeman B."/>
        </authorList>
    </citation>
    <scope>NUCLEOTIDE SEQUENCE [LARGE SCALE GENOMIC DNA]</scope>
    <source>
        <strain evidence="2">R-45383</strain>
    </source>
</reference>
<accession>A0A177NIP3</accession>
<comment type="caution">
    <text evidence="1">The sequence shown here is derived from an EMBL/GenBank/DDBJ whole genome shotgun (WGS) entry which is preliminary data.</text>
</comment>
<dbReference type="AlphaFoldDB" id="A0A177NIP3"/>
<evidence type="ECO:0000313" key="2">
    <source>
        <dbReference type="Proteomes" id="UP000077628"/>
    </source>
</evidence>
<dbReference type="Proteomes" id="UP000077628">
    <property type="component" value="Unassembled WGS sequence"/>
</dbReference>
<protein>
    <submittedName>
        <fullName evidence="1">Uncharacterized protein</fullName>
    </submittedName>
</protein>
<keyword evidence="2" id="KW-1185">Reference proteome</keyword>
<sequence>MRIGINGNRGQGVNVLVLEPSGQFAVGRQAADLNHPDLIGNQSAHFVDTHDHSVHATAVGKQEGFNPILPGRALT</sequence>
<name>A0A177NIP3_9GAMM</name>
<gene>
    <name evidence="1" type="ORF">A1355_06640</name>
</gene>
<dbReference type="RefSeq" id="WP_064029001.1">
    <property type="nucleotide sequence ID" value="NZ_LUUK01000173.1"/>
</dbReference>
<proteinExistence type="predicted"/>
<dbReference type="STRING" id="702114.A1355_06640"/>
<dbReference type="EMBL" id="LUUK01000173">
    <property type="protein sequence ID" value="OAI17996.1"/>
    <property type="molecule type" value="Genomic_DNA"/>
</dbReference>
<organism evidence="1 2">
    <name type="scientific">Methylomonas koyamae</name>
    <dbReference type="NCBI Taxonomy" id="702114"/>
    <lineage>
        <taxon>Bacteria</taxon>
        <taxon>Pseudomonadati</taxon>
        <taxon>Pseudomonadota</taxon>
        <taxon>Gammaproteobacteria</taxon>
        <taxon>Methylococcales</taxon>
        <taxon>Methylococcaceae</taxon>
        <taxon>Methylomonas</taxon>
    </lineage>
</organism>
<evidence type="ECO:0000313" key="1">
    <source>
        <dbReference type="EMBL" id="OAI17996.1"/>
    </source>
</evidence>